<dbReference type="Proteomes" id="UP001303889">
    <property type="component" value="Unassembled WGS sequence"/>
</dbReference>
<protein>
    <submittedName>
        <fullName evidence="1">Uncharacterized protein</fullName>
    </submittedName>
</protein>
<keyword evidence="2" id="KW-1185">Reference proteome</keyword>
<dbReference type="EMBL" id="MU855918">
    <property type="protein sequence ID" value="KAK3898554.1"/>
    <property type="molecule type" value="Genomic_DNA"/>
</dbReference>
<evidence type="ECO:0000313" key="1">
    <source>
        <dbReference type="EMBL" id="KAK3898554.1"/>
    </source>
</evidence>
<accession>A0AAN6MDN0</accession>
<comment type="caution">
    <text evidence="1">The sequence shown here is derived from an EMBL/GenBank/DDBJ whole genome shotgun (WGS) entry which is preliminary data.</text>
</comment>
<evidence type="ECO:0000313" key="2">
    <source>
        <dbReference type="Proteomes" id="UP001303889"/>
    </source>
</evidence>
<sequence>MSNPLKRALDPIEEADDVTFNVPLMQLADSLPDLFSDILLHLSVGNQMSPIGLDETDYNLASALTEWGNTMALLDFYPSQSIPISSQATSHSPSVAPDSIQSTAESVTSTDNEETICYGMLHNVDVKLIGEMRITDANVGKSEAGDRRLEPCEQQDHIILCFQDDGEEFGYLRSAVGKTLAPLLAKSYVEFELIVS</sequence>
<name>A0AAN6MDN0_9PEZI</name>
<reference evidence="1" key="2">
    <citation type="submission" date="2023-05" db="EMBL/GenBank/DDBJ databases">
        <authorList>
            <consortium name="Lawrence Berkeley National Laboratory"/>
            <person name="Steindorff A."/>
            <person name="Hensen N."/>
            <person name="Bonometti L."/>
            <person name="Westerberg I."/>
            <person name="Brannstrom I.O."/>
            <person name="Guillou S."/>
            <person name="Cros-Aarteil S."/>
            <person name="Calhoun S."/>
            <person name="Haridas S."/>
            <person name="Kuo A."/>
            <person name="Mondo S."/>
            <person name="Pangilinan J."/>
            <person name="Riley R."/>
            <person name="Labutti K."/>
            <person name="Andreopoulos B."/>
            <person name="Lipzen A."/>
            <person name="Chen C."/>
            <person name="Yanf M."/>
            <person name="Daum C."/>
            <person name="Ng V."/>
            <person name="Clum A."/>
            <person name="Ohm R."/>
            <person name="Martin F."/>
            <person name="Silar P."/>
            <person name="Natvig D."/>
            <person name="Lalanne C."/>
            <person name="Gautier V."/>
            <person name="Ament-Velasquez S.L."/>
            <person name="Kruys A."/>
            <person name="Hutchinson M.I."/>
            <person name="Powell A.J."/>
            <person name="Barry K."/>
            <person name="Miller A.N."/>
            <person name="Grigoriev I.V."/>
            <person name="Debuchy R."/>
            <person name="Gladieux P."/>
            <person name="Thoren M.H."/>
            <person name="Johannesson H."/>
        </authorList>
    </citation>
    <scope>NUCLEOTIDE SEQUENCE</scope>
    <source>
        <strain evidence="1">CBS 103.79</strain>
    </source>
</reference>
<organism evidence="1 2">
    <name type="scientific">Staphylotrichum tortipilum</name>
    <dbReference type="NCBI Taxonomy" id="2831512"/>
    <lineage>
        <taxon>Eukaryota</taxon>
        <taxon>Fungi</taxon>
        <taxon>Dikarya</taxon>
        <taxon>Ascomycota</taxon>
        <taxon>Pezizomycotina</taxon>
        <taxon>Sordariomycetes</taxon>
        <taxon>Sordariomycetidae</taxon>
        <taxon>Sordariales</taxon>
        <taxon>Chaetomiaceae</taxon>
        <taxon>Staphylotrichum</taxon>
    </lineage>
</organism>
<reference evidence="1" key="1">
    <citation type="journal article" date="2023" name="Mol. Phylogenet. Evol.">
        <title>Genome-scale phylogeny and comparative genomics of the fungal order Sordariales.</title>
        <authorList>
            <person name="Hensen N."/>
            <person name="Bonometti L."/>
            <person name="Westerberg I."/>
            <person name="Brannstrom I.O."/>
            <person name="Guillou S."/>
            <person name="Cros-Aarteil S."/>
            <person name="Calhoun S."/>
            <person name="Haridas S."/>
            <person name="Kuo A."/>
            <person name="Mondo S."/>
            <person name="Pangilinan J."/>
            <person name="Riley R."/>
            <person name="LaButti K."/>
            <person name="Andreopoulos B."/>
            <person name="Lipzen A."/>
            <person name="Chen C."/>
            <person name="Yan M."/>
            <person name="Daum C."/>
            <person name="Ng V."/>
            <person name="Clum A."/>
            <person name="Steindorff A."/>
            <person name="Ohm R.A."/>
            <person name="Martin F."/>
            <person name="Silar P."/>
            <person name="Natvig D.O."/>
            <person name="Lalanne C."/>
            <person name="Gautier V."/>
            <person name="Ament-Velasquez S.L."/>
            <person name="Kruys A."/>
            <person name="Hutchinson M.I."/>
            <person name="Powell A.J."/>
            <person name="Barry K."/>
            <person name="Miller A.N."/>
            <person name="Grigoriev I.V."/>
            <person name="Debuchy R."/>
            <person name="Gladieux P."/>
            <person name="Hiltunen Thoren M."/>
            <person name="Johannesson H."/>
        </authorList>
    </citation>
    <scope>NUCLEOTIDE SEQUENCE</scope>
    <source>
        <strain evidence="1">CBS 103.79</strain>
    </source>
</reference>
<gene>
    <name evidence="1" type="ORF">C8A05DRAFT_37862</name>
</gene>
<proteinExistence type="predicted"/>
<dbReference type="AlphaFoldDB" id="A0AAN6MDN0"/>